<keyword evidence="3" id="KW-1185">Reference proteome</keyword>
<proteinExistence type="predicted"/>
<reference evidence="2 3" key="1">
    <citation type="submission" date="2023-07" db="EMBL/GenBank/DDBJ databases">
        <title>Sorghum-associated microbial communities from plants grown in Nebraska, USA.</title>
        <authorList>
            <person name="Schachtman D."/>
        </authorList>
    </citation>
    <scope>NUCLEOTIDE SEQUENCE [LARGE SCALE GENOMIC DNA]</scope>
    <source>
        <strain evidence="2 3">DS1001</strain>
    </source>
</reference>
<evidence type="ECO:0000256" key="1">
    <source>
        <dbReference type="SAM" id="MobiDB-lite"/>
    </source>
</evidence>
<evidence type="ECO:0000313" key="3">
    <source>
        <dbReference type="Proteomes" id="UP001239267"/>
    </source>
</evidence>
<gene>
    <name evidence="2" type="ORF">J2T23_000578</name>
</gene>
<accession>A0AAJ1WC63</accession>
<evidence type="ECO:0000313" key="2">
    <source>
        <dbReference type="EMBL" id="MDQ0144704.1"/>
    </source>
</evidence>
<dbReference type="AlphaFoldDB" id="A0AAJ1WC63"/>
<feature type="region of interest" description="Disordered" evidence="1">
    <location>
        <begin position="47"/>
        <end position="66"/>
    </location>
</feature>
<sequence>MDSHWESSTFDTVKAPVMKAHSHDAMFCRMFANSDVTAPRALSFACDTKPHPGGHHPLRSHSTGMT</sequence>
<comment type="caution">
    <text evidence="2">The sequence shown here is derived from an EMBL/GenBank/DDBJ whole genome shotgun (WGS) entry which is preliminary data.</text>
</comment>
<dbReference type="Proteomes" id="UP001239267">
    <property type="component" value="Unassembled WGS sequence"/>
</dbReference>
<protein>
    <submittedName>
        <fullName evidence="2">Uncharacterized protein</fullName>
    </submittedName>
</protein>
<name>A0AAJ1WC63_9MICC</name>
<dbReference type="EMBL" id="JAUSTB010000001">
    <property type="protein sequence ID" value="MDQ0144704.1"/>
    <property type="molecule type" value="Genomic_DNA"/>
</dbReference>
<organism evidence="2 3">
    <name type="scientific">Pseudarthrobacter niigatensis</name>
    <dbReference type="NCBI Taxonomy" id="369935"/>
    <lineage>
        <taxon>Bacteria</taxon>
        <taxon>Bacillati</taxon>
        <taxon>Actinomycetota</taxon>
        <taxon>Actinomycetes</taxon>
        <taxon>Micrococcales</taxon>
        <taxon>Micrococcaceae</taxon>
        <taxon>Pseudarthrobacter</taxon>
    </lineage>
</organism>